<dbReference type="PRINTS" id="PR00081">
    <property type="entry name" value="GDHRDH"/>
</dbReference>
<accession>A0ABV6FNT1</accession>
<evidence type="ECO:0000313" key="3">
    <source>
        <dbReference type="EMBL" id="MFC0261524.1"/>
    </source>
</evidence>
<organism evidence="3 4">
    <name type="scientific">Fontibacter flavus</name>
    <dbReference type="NCBI Taxonomy" id="654838"/>
    <lineage>
        <taxon>Bacteria</taxon>
        <taxon>Pseudomonadati</taxon>
        <taxon>Bacteroidota</taxon>
        <taxon>Cytophagia</taxon>
        <taxon>Cytophagales</taxon>
        <taxon>Cyclobacteriaceae</taxon>
        <taxon>Fontibacter</taxon>
    </lineage>
</organism>
<dbReference type="InterPro" id="IPR036291">
    <property type="entry name" value="NAD(P)-bd_dom_sf"/>
</dbReference>
<evidence type="ECO:0000256" key="2">
    <source>
        <dbReference type="ARBA" id="ARBA00023002"/>
    </source>
</evidence>
<comment type="similarity">
    <text evidence="1">Belongs to the short-chain dehydrogenases/reductases (SDR) family.</text>
</comment>
<dbReference type="Proteomes" id="UP001589797">
    <property type="component" value="Unassembled WGS sequence"/>
</dbReference>
<dbReference type="PANTHER" id="PTHR44196:SF1">
    <property type="entry name" value="DEHYDROGENASE_REDUCTASE SDR FAMILY MEMBER 7B"/>
    <property type="match status" value="1"/>
</dbReference>
<proteinExistence type="inferred from homology"/>
<evidence type="ECO:0000313" key="4">
    <source>
        <dbReference type="Proteomes" id="UP001589797"/>
    </source>
</evidence>
<keyword evidence="4" id="KW-1185">Reference proteome</keyword>
<dbReference type="GO" id="GO:0016491">
    <property type="term" value="F:oxidoreductase activity"/>
    <property type="evidence" value="ECO:0007669"/>
    <property type="project" value="UniProtKB-KW"/>
</dbReference>
<dbReference type="EMBL" id="JBHLWI010000004">
    <property type="protein sequence ID" value="MFC0261524.1"/>
    <property type="molecule type" value="Genomic_DNA"/>
</dbReference>
<sequence length="255" mass="28480">MKISGKKIVVTGAASGIGKELVNQLLKFDNSILAVDLNSHGLNQLKTSYGLLDNLCLDLSRKDDLDNLFVWIGDNWGSVDIFFANAGFAEYGPWENFGLDDLERMMKVNTLAPMLIAQWLQQHQQEPFRLVVTASAMSYWPVPGYAGYAASKAALHQFAETIRSEGGVDWLTTVYPGSTDTAFFNHAGINVPKALPIQSVASVVARIIDGVNSGKRRIYPSRIFRIVMLLNRILPIFKPIYFSIERRKLRAWKGK</sequence>
<dbReference type="PANTHER" id="PTHR44196">
    <property type="entry name" value="DEHYDROGENASE/REDUCTASE SDR FAMILY MEMBER 7B"/>
    <property type="match status" value="1"/>
</dbReference>
<name>A0ABV6FNT1_9BACT</name>
<dbReference type="PROSITE" id="PS00061">
    <property type="entry name" value="ADH_SHORT"/>
    <property type="match status" value="1"/>
</dbReference>
<keyword evidence="2 3" id="KW-0560">Oxidoreductase</keyword>
<dbReference type="RefSeq" id="WP_382385969.1">
    <property type="nucleotide sequence ID" value="NZ_JBHLWI010000004.1"/>
</dbReference>
<dbReference type="Pfam" id="PF00106">
    <property type="entry name" value="adh_short"/>
    <property type="match status" value="1"/>
</dbReference>
<dbReference type="InterPro" id="IPR020904">
    <property type="entry name" value="Sc_DH/Rdtase_CS"/>
</dbReference>
<dbReference type="SUPFAM" id="SSF51735">
    <property type="entry name" value="NAD(P)-binding Rossmann-fold domains"/>
    <property type="match status" value="1"/>
</dbReference>
<dbReference type="Gene3D" id="3.40.50.720">
    <property type="entry name" value="NAD(P)-binding Rossmann-like Domain"/>
    <property type="match status" value="1"/>
</dbReference>
<comment type="caution">
    <text evidence="3">The sequence shown here is derived from an EMBL/GenBank/DDBJ whole genome shotgun (WGS) entry which is preliminary data.</text>
</comment>
<dbReference type="InterPro" id="IPR002347">
    <property type="entry name" value="SDR_fam"/>
</dbReference>
<reference evidence="3 4" key="1">
    <citation type="submission" date="2024-09" db="EMBL/GenBank/DDBJ databases">
        <authorList>
            <person name="Sun Q."/>
            <person name="Mori K."/>
        </authorList>
    </citation>
    <scope>NUCLEOTIDE SEQUENCE [LARGE SCALE GENOMIC DNA]</scope>
    <source>
        <strain evidence="3 4">CCM 7650</strain>
    </source>
</reference>
<protein>
    <submittedName>
        <fullName evidence="3">SDR family NAD(P)-dependent oxidoreductase</fullName>
        <ecNumber evidence="3">1.-.-.-</ecNumber>
    </submittedName>
</protein>
<evidence type="ECO:0000256" key="1">
    <source>
        <dbReference type="ARBA" id="ARBA00006484"/>
    </source>
</evidence>
<gene>
    <name evidence="3" type="ORF">ACFFIP_02435</name>
</gene>
<dbReference type="EC" id="1.-.-.-" evidence="3"/>